<dbReference type="SUPFAM" id="SSF50249">
    <property type="entry name" value="Nucleic acid-binding proteins"/>
    <property type="match status" value="1"/>
</dbReference>
<keyword evidence="4" id="KW-1185">Reference proteome</keyword>
<dbReference type="OMA" id="HNDMLGA"/>
<proteinExistence type="predicted"/>
<dbReference type="GO" id="GO:0042645">
    <property type="term" value="C:mitochondrial nucleoid"/>
    <property type="evidence" value="ECO:0000318"/>
    <property type="project" value="GO_Central"/>
</dbReference>
<keyword evidence="1 2" id="KW-0238">DNA-binding</keyword>
<dbReference type="FunCoup" id="B9STF2">
    <property type="interactions" value="1689"/>
</dbReference>
<dbReference type="AlphaFoldDB" id="B9STF2"/>
<accession>B9STF2</accession>
<reference evidence="4" key="1">
    <citation type="journal article" date="2010" name="Nat. Biotechnol.">
        <title>Draft genome sequence of the oilseed species Ricinus communis.</title>
        <authorList>
            <person name="Chan A.P."/>
            <person name="Crabtree J."/>
            <person name="Zhao Q."/>
            <person name="Lorenzi H."/>
            <person name="Orvis J."/>
            <person name="Puiu D."/>
            <person name="Melake-Berhan A."/>
            <person name="Jones K.M."/>
            <person name="Redman J."/>
            <person name="Chen G."/>
            <person name="Cahoon E.B."/>
            <person name="Gedil M."/>
            <person name="Stanke M."/>
            <person name="Haas B.J."/>
            <person name="Wortman J.R."/>
            <person name="Fraser-Liggett C.M."/>
            <person name="Ravel J."/>
            <person name="Rabinowicz P.D."/>
        </authorList>
    </citation>
    <scope>NUCLEOTIDE SEQUENCE [LARGE SCALE GENOMIC DNA]</scope>
    <source>
        <strain evidence="4">cv. Hale</strain>
    </source>
</reference>
<dbReference type="EMBL" id="EQ974129">
    <property type="protein sequence ID" value="EEF33103.1"/>
    <property type="molecule type" value="Genomic_DNA"/>
</dbReference>
<dbReference type="PANTHER" id="PTHR10302">
    <property type="entry name" value="SINGLE-STRANDED DNA-BINDING PROTEIN"/>
    <property type="match status" value="1"/>
</dbReference>
<dbReference type="STRING" id="3988.B9STF2"/>
<name>B9STF2_RICCO</name>
<dbReference type="GO" id="GO:0008047">
    <property type="term" value="F:enzyme activator activity"/>
    <property type="evidence" value="ECO:0000318"/>
    <property type="project" value="GO_Central"/>
</dbReference>
<dbReference type="GO" id="GO:0003697">
    <property type="term" value="F:single-stranded DNA binding"/>
    <property type="evidence" value="ECO:0000318"/>
    <property type="project" value="GO_Central"/>
</dbReference>
<dbReference type="Proteomes" id="UP000008311">
    <property type="component" value="Unassembled WGS sequence"/>
</dbReference>
<dbReference type="Gene3D" id="2.40.50.140">
    <property type="entry name" value="Nucleic acid-binding proteins"/>
    <property type="match status" value="1"/>
</dbReference>
<protein>
    <submittedName>
        <fullName evidence="3">Single-stranded DNA-binding protein, mitochondrial, putative</fullName>
    </submittedName>
</protein>
<dbReference type="GO" id="GO:0090297">
    <property type="term" value="P:positive regulation of mitochondrial DNA replication"/>
    <property type="evidence" value="ECO:0000318"/>
    <property type="project" value="GO_Central"/>
</dbReference>
<dbReference type="Pfam" id="PF00436">
    <property type="entry name" value="SSB"/>
    <property type="match status" value="1"/>
</dbReference>
<dbReference type="OrthoDB" id="1078367at2759"/>
<dbReference type="InParanoid" id="B9STF2"/>
<organism evidence="3 4">
    <name type="scientific">Ricinus communis</name>
    <name type="common">Castor bean</name>
    <dbReference type="NCBI Taxonomy" id="3988"/>
    <lineage>
        <taxon>Eukaryota</taxon>
        <taxon>Viridiplantae</taxon>
        <taxon>Streptophyta</taxon>
        <taxon>Embryophyta</taxon>
        <taxon>Tracheophyta</taxon>
        <taxon>Spermatophyta</taxon>
        <taxon>Magnoliopsida</taxon>
        <taxon>eudicotyledons</taxon>
        <taxon>Gunneridae</taxon>
        <taxon>Pentapetalae</taxon>
        <taxon>rosids</taxon>
        <taxon>fabids</taxon>
        <taxon>Malpighiales</taxon>
        <taxon>Euphorbiaceae</taxon>
        <taxon>Acalyphoideae</taxon>
        <taxon>Acalypheae</taxon>
        <taxon>Ricinus</taxon>
    </lineage>
</organism>
<dbReference type="FunFam" id="2.40.50.140:FF:000160">
    <property type="entry name" value="single-stranded DNA-binding protein, mitochondrial"/>
    <property type="match status" value="1"/>
</dbReference>
<dbReference type="InterPro" id="IPR012340">
    <property type="entry name" value="NA-bd_OB-fold"/>
</dbReference>
<evidence type="ECO:0000256" key="1">
    <source>
        <dbReference type="ARBA" id="ARBA00023125"/>
    </source>
</evidence>
<sequence>MSSLAVKFAKFLRVSSPAATTSSPVVGLQRSFKTLYSTESFSGENDVGKNNELDEEFDDFLGEKPELQIQGVDPRKGWGFRGVHKAIICGKVGQAPVQKILRNGRTVTIFTVGTGGMFDQRIVGAKDLPKPAQWHRIAVHNETLGAYAVQQLAKNSSVYVEGEIETRVYNDSISGEVKNIPEICIRRDGKIRLVTSGKNVSDISFDDLREGLF</sequence>
<gene>
    <name evidence="3" type="ORF">RCOM_1318760</name>
</gene>
<dbReference type="InterPro" id="IPR000424">
    <property type="entry name" value="Primosome_PriB/ssb"/>
</dbReference>
<evidence type="ECO:0000313" key="4">
    <source>
        <dbReference type="Proteomes" id="UP000008311"/>
    </source>
</evidence>
<dbReference type="PANTHER" id="PTHR10302:SF13">
    <property type="entry name" value="SINGLE-STRANDED DNA-BINDING PROTEIN, MITOCHONDRIAL"/>
    <property type="match status" value="1"/>
</dbReference>
<dbReference type="CDD" id="cd04496">
    <property type="entry name" value="SSB_OBF"/>
    <property type="match status" value="1"/>
</dbReference>
<dbReference type="GO" id="GO:0006260">
    <property type="term" value="P:DNA replication"/>
    <property type="evidence" value="ECO:0000318"/>
    <property type="project" value="GO_Central"/>
</dbReference>
<dbReference type="eggNOG" id="KOG1653">
    <property type="taxonomic scope" value="Eukaryota"/>
</dbReference>
<dbReference type="InterPro" id="IPR011344">
    <property type="entry name" value="ssDNA-bd"/>
</dbReference>
<evidence type="ECO:0000313" key="3">
    <source>
        <dbReference type="EMBL" id="EEF33103.1"/>
    </source>
</evidence>
<dbReference type="PROSITE" id="PS50935">
    <property type="entry name" value="SSB"/>
    <property type="match status" value="1"/>
</dbReference>
<dbReference type="KEGG" id="rcu:8285166"/>
<evidence type="ECO:0000256" key="2">
    <source>
        <dbReference type="PROSITE-ProRule" id="PRU00252"/>
    </source>
</evidence>